<dbReference type="InterPro" id="IPR007848">
    <property type="entry name" value="Small_mtfrase_dom"/>
</dbReference>
<dbReference type="InterPro" id="IPR029063">
    <property type="entry name" value="SAM-dependent_MTases_sf"/>
</dbReference>
<dbReference type="InterPro" id="IPR046977">
    <property type="entry name" value="RsmC/RlmG"/>
</dbReference>
<feature type="domain" description="Methyltransferase small" evidence="3">
    <location>
        <begin position="27"/>
        <end position="196"/>
    </location>
</feature>
<proteinExistence type="predicted"/>
<dbReference type="Proteomes" id="UP000278746">
    <property type="component" value="Unassembled WGS sequence"/>
</dbReference>
<evidence type="ECO:0000256" key="1">
    <source>
        <dbReference type="ARBA" id="ARBA00022603"/>
    </source>
</evidence>
<keyword evidence="1 4" id="KW-0489">Methyltransferase</keyword>
<keyword evidence="2 4" id="KW-0808">Transferase</keyword>
<accession>A0A3M7TKS3</accession>
<dbReference type="AlphaFoldDB" id="A0A3M7TKS3"/>
<keyword evidence="5" id="KW-1185">Reference proteome</keyword>
<dbReference type="CDD" id="cd02440">
    <property type="entry name" value="AdoMet_MTases"/>
    <property type="match status" value="1"/>
</dbReference>
<evidence type="ECO:0000259" key="3">
    <source>
        <dbReference type="Pfam" id="PF05175"/>
    </source>
</evidence>
<dbReference type="GO" id="GO:0008757">
    <property type="term" value="F:S-adenosylmethionine-dependent methyltransferase activity"/>
    <property type="evidence" value="ECO:0007669"/>
    <property type="project" value="InterPro"/>
</dbReference>
<comment type="caution">
    <text evidence="4">The sequence shown here is derived from an EMBL/GenBank/DDBJ whole genome shotgun (WGS) entry which is preliminary data.</text>
</comment>
<dbReference type="RefSeq" id="WP_122901502.1">
    <property type="nucleotide sequence ID" value="NZ_RHIB01000004.1"/>
</dbReference>
<dbReference type="OrthoDB" id="9764961at2"/>
<sequence>MGHYYSEKPDVASEPEKVVVTVRGQDLSFKSDRGVFSKGDLDYGTRVLLEAFEFPEEEGPIADIGCGWGPIGISLAKEAPGRTFVMVDINERAVNLARENANQNQVDNVRIKESMLFSEIKDERYAAVLTNPPIRAGKQTVHQLFEEAYEQLKENGELWVVIQKKQGAPSAKKKLEELFGAGEVEVPIKDKGYFILRCKKH</sequence>
<dbReference type="EMBL" id="RHIB01000004">
    <property type="protein sequence ID" value="RNA66159.1"/>
    <property type="molecule type" value="Genomic_DNA"/>
</dbReference>
<organism evidence="4 5">
    <name type="scientific">Alteribacter keqinensis</name>
    <dbReference type="NCBI Taxonomy" id="2483800"/>
    <lineage>
        <taxon>Bacteria</taxon>
        <taxon>Bacillati</taxon>
        <taxon>Bacillota</taxon>
        <taxon>Bacilli</taxon>
        <taxon>Bacillales</taxon>
        <taxon>Bacillaceae</taxon>
        <taxon>Alteribacter</taxon>
    </lineage>
</organism>
<reference evidence="4 5" key="1">
    <citation type="submission" date="2018-10" db="EMBL/GenBank/DDBJ databases">
        <title>Bacillus Keqinensis sp. nov., a moderately halophilic bacterium isolated from a saline-alkaline lake.</title>
        <authorList>
            <person name="Wang H."/>
        </authorList>
    </citation>
    <scope>NUCLEOTIDE SEQUENCE [LARGE SCALE GENOMIC DNA]</scope>
    <source>
        <strain evidence="4 5">KQ-3</strain>
    </source>
</reference>
<evidence type="ECO:0000256" key="2">
    <source>
        <dbReference type="ARBA" id="ARBA00022679"/>
    </source>
</evidence>
<protein>
    <submittedName>
        <fullName evidence="4">Class I SAM-dependent methyltransferase</fullName>
    </submittedName>
</protein>
<dbReference type="Gene3D" id="3.40.50.150">
    <property type="entry name" value="Vaccinia Virus protein VP39"/>
    <property type="match status" value="1"/>
</dbReference>
<evidence type="ECO:0000313" key="5">
    <source>
        <dbReference type="Proteomes" id="UP000278746"/>
    </source>
</evidence>
<dbReference type="SUPFAM" id="SSF53335">
    <property type="entry name" value="S-adenosyl-L-methionine-dependent methyltransferases"/>
    <property type="match status" value="1"/>
</dbReference>
<name>A0A3M7TKS3_9BACI</name>
<dbReference type="PANTHER" id="PTHR47816:SF4">
    <property type="entry name" value="RIBOSOMAL RNA SMALL SUBUNIT METHYLTRANSFERASE C"/>
    <property type="match status" value="1"/>
</dbReference>
<evidence type="ECO:0000313" key="4">
    <source>
        <dbReference type="EMBL" id="RNA66159.1"/>
    </source>
</evidence>
<dbReference type="Pfam" id="PF05175">
    <property type="entry name" value="MTS"/>
    <property type="match status" value="1"/>
</dbReference>
<dbReference type="GO" id="GO:0032259">
    <property type="term" value="P:methylation"/>
    <property type="evidence" value="ECO:0007669"/>
    <property type="project" value="UniProtKB-KW"/>
</dbReference>
<gene>
    <name evidence="4" type="ORF">EBO34_18690</name>
</gene>
<dbReference type="PANTHER" id="PTHR47816">
    <property type="entry name" value="RIBOSOMAL RNA SMALL SUBUNIT METHYLTRANSFERASE C"/>
    <property type="match status" value="1"/>
</dbReference>